<reference evidence="7" key="1">
    <citation type="journal article" date="2017" name="Genome Biol.">
        <title>Comparative genomics reveals high biological diversity and specific adaptations in the industrially and medically important fungal genus Aspergillus.</title>
        <authorList>
            <person name="de Vries R.P."/>
            <person name="Riley R."/>
            <person name="Wiebenga A."/>
            <person name="Aguilar-Osorio G."/>
            <person name="Amillis S."/>
            <person name="Uchima C.A."/>
            <person name="Anderluh G."/>
            <person name="Asadollahi M."/>
            <person name="Askin M."/>
            <person name="Barry K."/>
            <person name="Battaglia E."/>
            <person name="Bayram O."/>
            <person name="Benocci T."/>
            <person name="Braus-Stromeyer S.A."/>
            <person name="Caldana C."/>
            <person name="Canovas D."/>
            <person name="Cerqueira G.C."/>
            <person name="Chen F."/>
            <person name="Chen W."/>
            <person name="Choi C."/>
            <person name="Clum A."/>
            <person name="Dos Santos R.A."/>
            <person name="Damasio A.R."/>
            <person name="Diallinas G."/>
            <person name="Emri T."/>
            <person name="Fekete E."/>
            <person name="Flipphi M."/>
            <person name="Freyberg S."/>
            <person name="Gallo A."/>
            <person name="Gournas C."/>
            <person name="Habgood R."/>
            <person name="Hainaut M."/>
            <person name="Harispe M.L."/>
            <person name="Henrissat B."/>
            <person name="Hilden K.S."/>
            <person name="Hope R."/>
            <person name="Hossain A."/>
            <person name="Karabika E."/>
            <person name="Karaffa L."/>
            <person name="Karanyi Z."/>
            <person name="Krasevec N."/>
            <person name="Kuo A."/>
            <person name="Kusch H."/>
            <person name="LaButti K."/>
            <person name="Lagendijk E.L."/>
            <person name="Lapidus A."/>
            <person name="Levasseur A."/>
            <person name="Lindquist E."/>
            <person name="Lipzen A."/>
            <person name="Logrieco A.F."/>
            <person name="MacCabe A."/>
            <person name="Maekelae M.R."/>
            <person name="Malavazi I."/>
            <person name="Melin P."/>
            <person name="Meyer V."/>
            <person name="Mielnichuk N."/>
            <person name="Miskei M."/>
            <person name="Molnar A.P."/>
            <person name="Mule G."/>
            <person name="Ngan C.Y."/>
            <person name="Orejas M."/>
            <person name="Orosz E."/>
            <person name="Ouedraogo J.P."/>
            <person name="Overkamp K.M."/>
            <person name="Park H.-S."/>
            <person name="Perrone G."/>
            <person name="Piumi F."/>
            <person name="Punt P.J."/>
            <person name="Ram A.F."/>
            <person name="Ramon A."/>
            <person name="Rauscher S."/>
            <person name="Record E."/>
            <person name="Riano-Pachon D.M."/>
            <person name="Robert V."/>
            <person name="Roehrig J."/>
            <person name="Ruller R."/>
            <person name="Salamov A."/>
            <person name="Salih N.S."/>
            <person name="Samson R.A."/>
            <person name="Sandor E."/>
            <person name="Sanguinetti M."/>
            <person name="Schuetze T."/>
            <person name="Sepcic K."/>
            <person name="Shelest E."/>
            <person name="Sherlock G."/>
            <person name="Sophianopoulou V."/>
            <person name="Squina F.M."/>
            <person name="Sun H."/>
            <person name="Susca A."/>
            <person name="Todd R.B."/>
            <person name="Tsang A."/>
            <person name="Unkles S.E."/>
            <person name="van de Wiele N."/>
            <person name="van Rossen-Uffink D."/>
            <person name="Oliveira J.V."/>
            <person name="Vesth T.C."/>
            <person name="Visser J."/>
            <person name="Yu J.-H."/>
            <person name="Zhou M."/>
            <person name="Andersen M.R."/>
            <person name="Archer D.B."/>
            <person name="Baker S.E."/>
            <person name="Benoit I."/>
            <person name="Brakhage A.A."/>
            <person name="Braus G.H."/>
            <person name="Fischer R."/>
            <person name="Frisvad J.C."/>
            <person name="Goldman G.H."/>
            <person name="Houbraken J."/>
            <person name="Oakley B."/>
            <person name="Pocsi I."/>
            <person name="Scazzocchio C."/>
            <person name="Seiboth B."/>
            <person name="vanKuyk P.A."/>
            <person name="Wortman J."/>
            <person name="Dyer P.S."/>
            <person name="Grigoriev I.V."/>
        </authorList>
    </citation>
    <scope>NUCLEOTIDE SEQUENCE [LARGE SCALE GENOMIC DNA]</scope>
    <source>
        <strain evidence="7">CBS 506.65</strain>
    </source>
</reference>
<keyword evidence="4" id="KW-0539">Nucleus</keyword>
<evidence type="ECO:0000256" key="4">
    <source>
        <dbReference type="ARBA" id="ARBA00023242"/>
    </source>
</evidence>
<dbReference type="GO" id="GO:0005829">
    <property type="term" value="C:cytosol"/>
    <property type="evidence" value="ECO:0007669"/>
    <property type="project" value="TreeGrafter"/>
</dbReference>
<dbReference type="FunFam" id="1.25.10.10:FF:000362">
    <property type="entry name" value="Importin 11, putative"/>
    <property type="match status" value="1"/>
</dbReference>
<evidence type="ECO:0000256" key="2">
    <source>
        <dbReference type="ARBA" id="ARBA00007991"/>
    </source>
</evidence>
<dbReference type="GO" id="GO:0031267">
    <property type="term" value="F:small GTPase binding"/>
    <property type="evidence" value="ECO:0007669"/>
    <property type="project" value="InterPro"/>
</dbReference>
<dbReference type="PANTHER" id="PTHR10997:SF7">
    <property type="entry name" value="IMPORTIN-11"/>
    <property type="match status" value="1"/>
</dbReference>
<dbReference type="InterPro" id="IPR016024">
    <property type="entry name" value="ARM-type_fold"/>
</dbReference>
<organism evidence="6 7">
    <name type="scientific">Penicilliopsis zonata CBS 506.65</name>
    <dbReference type="NCBI Taxonomy" id="1073090"/>
    <lineage>
        <taxon>Eukaryota</taxon>
        <taxon>Fungi</taxon>
        <taxon>Dikarya</taxon>
        <taxon>Ascomycota</taxon>
        <taxon>Pezizomycotina</taxon>
        <taxon>Eurotiomycetes</taxon>
        <taxon>Eurotiomycetidae</taxon>
        <taxon>Eurotiales</taxon>
        <taxon>Aspergillaceae</taxon>
        <taxon>Penicilliopsis</taxon>
    </lineage>
</organism>
<protein>
    <recommendedName>
        <fullName evidence="5">Importin N-terminal domain-containing protein</fullName>
    </recommendedName>
</protein>
<comment type="subcellular location">
    <subcellularLocation>
        <location evidence="1">Nucleus</location>
    </subcellularLocation>
</comment>
<evidence type="ECO:0000256" key="3">
    <source>
        <dbReference type="ARBA" id="ARBA00022448"/>
    </source>
</evidence>
<feature type="domain" description="Importin N-terminal" evidence="5">
    <location>
        <begin position="37"/>
        <end position="109"/>
    </location>
</feature>
<dbReference type="Proteomes" id="UP000184188">
    <property type="component" value="Unassembled WGS sequence"/>
</dbReference>
<dbReference type="GeneID" id="34615636"/>
<dbReference type="GO" id="GO:0005635">
    <property type="term" value="C:nuclear envelope"/>
    <property type="evidence" value="ECO:0007669"/>
    <property type="project" value="TreeGrafter"/>
</dbReference>
<proteinExistence type="inferred from homology"/>
<dbReference type="STRING" id="1073090.A0A1L9SKC1"/>
<dbReference type="OrthoDB" id="361693at2759"/>
<dbReference type="SMART" id="SM00913">
    <property type="entry name" value="IBN_N"/>
    <property type="match status" value="1"/>
</dbReference>
<dbReference type="InterPro" id="IPR001494">
    <property type="entry name" value="Importin-beta_N"/>
</dbReference>
<dbReference type="InterPro" id="IPR058669">
    <property type="entry name" value="TPR_IPO7/11-like"/>
</dbReference>
<dbReference type="Pfam" id="PF03810">
    <property type="entry name" value="IBN_N"/>
    <property type="match status" value="1"/>
</dbReference>
<dbReference type="Pfam" id="PF25758">
    <property type="entry name" value="TPR_IPO11"/>
    <property type="match status" value="1"/>
</dbReference>
<dbReference type="AlphaFoldDB" id="A0A1L9SKC1"/>
<evidence type="ECO:0000256" key="1">
    <source>
        <dbReference type="ARBA" id="ARBA00004123"/>
    </source>
</evidence>
<comment type="similarity">
    <text evidence="2">Belongs to the importin beta family.</text>
</comment>
<gene>
    <name evidence="6" type="ORF">ASPZODRAFT_63665</name>
</gene>
<name>A0A1L9SKC1_9EURO</name>
<dbReference type="VEuPathDB" id="FungiDB:ASPZODRAFT_63665"/>
<dbReference type="InterPro" id="IPR011989">
    <property type="entry name" value="ARM-like"/>
</dbReference>
<evidence type="ECO:0000313" key="6">
    <source>
        <dbReference type="EMBL" id="OJJ47682.1"/>
    </source>
</evidence>
<dbReference type="PROSITE" id="PS50166">
    <property type="entry name" value="IMPORTIN_B_NT"/>
    <property type="match status" value="1"/>
</dbReference>
<sequence>MAHVVELPGEANPLTSHNVLSALVLAASSSQHQVQTGTQQLQNWETQPGYYSSLQDIFLDYSVPGEVRYLAIIQLKNGIDKYWRKTATNAIKKEEKERIKIRALEAGIVEPAPLLALHNSLMIAKIMRYEFPQDWPDSIPSIIAFLRSSTQPGANPLQLPRTLLILLQIIKELSTARLQRTRANLQSVSPEIFRLLGGIYVEKVNSWGLLLEQGHADETTLLEPIEQSLVALKVLRRLIIAGFEHPNRDKDVQGFWGLTHSHFSKFLSFVENSGGLPPHVQRLIQKHLLQLSKLHVEMSKTHPASFALLPDSVPLVRSYWTLVMKLGETYEKLGSDGDSEEKTLTERIGLKALLLIRACAKMVFNPAQTFKYQTPQDKEEKKESVALIKTQLFTPDFVVNVMELLVTQFFKFRKSDFQEWEEDPEDWERKEEESAEAWEFSIRACSEKLFLDLVIHFKELLIPRLLNVFYTFANPENRDVLLKDSLYAAVGLAAASLEQHLDFNTFLERTLVPEVQIQEPGYNLLRRRIAILLGQWVPVKPGELNRDAIYTIFRYLFNKQDPLNDPVVRITAGRQLRNVLDPYEFSPAAFMPYAPSILQDLMALVQEVDLSETKMGLLETVRIAVVKMEDHIAPFSDQVLSLLPPLWEHSGEEHLMKQAILTLLSSLINSLKQDSVKYHSLILPLIRSSVEPGSETLVYLLDEALELWSAIITQTPRPAPPDLLALLPSLFPIFEDATDSAPQALQIAESYILLAPEEVLSDKIRFHLLVSFESLLKSTTRQRLGTVPRLVEMVIRCVEAVDGGNENTYNILARSLLDSSFLASLLEGLHSAHEASQTTGPNRKSSPVHGVVETDYLSILARLALANPQIFASAVSAATATPEEQALTWLVAEWFSHYDNIGSVSQKKLHALGLTHLLALNTTSSQSQSALAASSSLPSPPPYILNHLQSYLNMWTDIVTELAEGAGDDPNDPRSGDYLIFWKGGDPATTTATTTTSSATEVYDDNEPPETTRRREWDAADVIHKINIRDFIKQHLHALVLACGGEHRFQEDWLGNVDRDVVASFVGLGLF</sequence>
<dbReference type="EMBL" id="KV878340">
    <property type="protein sequence ID" value="OJJ47682.1"/>
    <property type="molecule type" value="Genomic_DNA"/>
</dbReference>
<keyword evidence="7" id="KW-1185">Reference proteome</keyword>
<dbReference type="Gene3D" id="1.25.10.10">
    <property type="entry name" value="Leucine-rich Repeat Variant"/>
    <property type="match status" value="1"/>
</dbReference>
<dbReference type="PANTHER" id="PTHR10997">
    <property type="entry name" value="IMPORTIN-7, 8, 11"/>
    <property type="match status" value="1"/>
</dbReference>
<evidence type="ECO:0000259" key="5">
    <source>
        <dbReference type="PROSITE" id="PS50166"/>
    </source>
</evidence>
<keyword evidence="3" id="KW-0813">Transport</keyword>
<evidence type="ECO:0000313" key="7">
    <source>
        <dbReference type="Proteomes" id="UP000184188"/>
    </source>
</evidence>
<accession>A0A1L9SKC1</accession>
<dbReference type="GO" id="GO:0006606">
    <property type="term" value="P:protein import into nucleus"/>
    <property type="evidence" value="ECO:0007669"/>
    <property type="project" value="TreeGrafter"/>
</dbReference>
<dbReference type="RefSeq" id="XP_022582192.1">
    <property type="nucleotide sequence ID" value="XM_022729172.1"/>
</dbReference>
<dbReference type="SUPFAM" id="SSF48371">
    <property type="entry name" value="ARM repeat"/>
    <property type="match status" value="1"/>
</dbReference>